<dbReference type="InterPro" id="IPR002543">
    <property type="entry name" value="FtsK_dom"/>
</dbReference>
<protein>
    <submittedName>
        <fullName evidence="6">DNA segregation ATPase FtsK/SpoIIIE, S-DNA-T family</fullName>
    </submittedName>
</protein>
<dbReference type="InterPro" id="IPR027417">
    <property type="entry name" value="P-loop_NTPase"/>
</dbReference>
<keyword evidence="2 3" id="KW-0067">ATP-binding</keyword>
<sequence length="977" mass="102640">MHDPTDEPILVPAEPAGLARSSFPVVASLAPVVAAVAIWALTRSPFVLVFALLGPVIAVASVVDNRWSARRRLRADTAAYRAELEKLHDQVDERHAAERRSRNALSASARQILDAEDASAIGFARWRVPVERRFVVVAGRGSQPSVVRVDGPSGEGAAKLRDRAGMVPDVPVDVDALRGIGVVGSPLVTHAVARGLLVQLCAAAGPEALTVVGVPPSWAWASALPHRRARDGASSVRVAEVPADAATLGSEDILVVLADRMDRIPPRCAAVIELTGVATAILHRTTAAGNADQVRLALELISAAESRQFAENLAALALEAGRDPDDTELPDTVSFVEASAGAAPPAGGPSLSAVLGSSAAGRALVDIVADGPHAIVGGTTGSGKSELLVTWVASIAERYPPDVVTLLLVDFKGGAAFAPLTGLPHVVGVLTDLDPGSAARALESLRAEVRYREQRLRELGARDIGQAPDLARLVIVVDEFAAMLDGFPNLHALFIDVASRGRSLGMHLILCTQRPAGVVKDSLLANCGLRMCLRVNNRADSTAILGTDAAAHLPANVPGRLVLAGPTGPVSLQVATTTETDIARVAERWPPNPVVRRPWLDPLPAWVERGSLDEPATGIRLGLADLPAEQRQATVVWDPEADGSMLVLGMARSGKSTLLGTIAAETARLESFVVERIGRDPEEAWDVVHSLTATLSPLPDDAPPVEGHPGDGQATHGRNVLVLIDDLDSLLAGIDADDAIELRDGILALLRDGPRRGVYVVVAVQRLAGPTAALAGFVGSTVLLGTANRQEHLLAGGESGTWVDARRPGSATWRGVPVQLCAPEVATHRTPRHAASRTVRPIDWTEHPLWLVLSRAPARLAGGILGMNAASPGQPPVRVAALADAPSGRMTVEQVRRSTSTPVVIVGDSEQWQAHWPLLAALRQDAAVIVDGCSVAEFRALTRIQDRPPLLARLPGRAWLIDPGGTVRRVSVRSATG</sequence>
<evidence type="ECO:0000256" key="4">
    <source>
        <dbReference type="SAM" id="Phobius"/>
    </source>
</evidence>
<dbReference type="SMART" id="SM00382">
    <property type="entry name" value="AAA"/>
    <property type="match status" value="2"/>
</dbReference>
<gene>
    <name evidence="6" type="ORF">SAMN05216219_2033</name>
</gene>
<dbReference type="OrthoDB" id="9807790at2"/>
<evidence type="ECO:0000256" key="1">
    <source>
        <dbReference type="ARBA" id="ARBA00022741"/>
    </source>
</evidence>
<feature type="transmembrane region" description="Helical" evidence="4">
    <location>
        <begin position="46"/>
        <end position="63"/>
    </location>
</feature>
<accession>A0A1I5BQ32</accession>
<keyword evidence="1 3" id="KW-0547">Nucleotide-binding</keyword>
<dbReference type="GO" id="GO:0005524">
    <property type="term" value="F:ATP binding"/>
    <property type="evidence" value="ECO:0007669"/>
    <property type="project" value="UniProtKB-UniRule"/>
</dbReference>
<dbReference type="SUPFAM" id="SSF52540">
    <property type="entry name" value="P-loop containing nucleoside triphosphate hydrolases"/>
    <property type="match status" value="2"/>
</dbReference>
<dbReference type="GO" id="GO:0003677">
    <property type="term" value="F:DNA binding"/>
    <property type="evidence" value="ECO:0007669"/>
    <property type="project" value="InterPro"/>
</dbReference>
<organism evidence="6 7">
    <name type="scientific">Mycetocola miduiensis</name>
    <dbReference type="NCBI Taxonomy" id="995034"/>
    <lineage>
        <taxon>Bacteria</taxon>
        <taxon>Bacillati</taxon>
        <taxon>Actinomycetota</taxon>
        <taxon>Actinomycetes</taxon>
        <taxon>Micrococcales</taxon>
        <taxon>Microbacteriaceae</taxon>
        <taxon>Mycetocola</taxon>
    </lineage>
</organism>
<evidence type="ECO:0000313" key="7">
    <source>
        <dbReference type="Proteomes" id="UP000198867"/>
    </source>
</evidence>
<dbReference type="InterPro" id="IPR003593">
    <property type="entry name" value="AAA+_ATPase"/>
</dbReference>
<dbReference type="EMBL" id="FOVM01000005">
    <property type="protein sequence ID" value="SFN76845.1"/>
    <property type="molecule type" value="Genomic_DNA"/>
</dbReference>
<keyword evidence="4" id="KW-1133">Transmembrane helix</keyword>
<keyword evidence="4" id="KW-0812">Transmembrane</keyword>
<evidence type="ECO:0000256" key="2">
    <source>
        <dbReference type="ARBA" id="ARBA00022840"/>
    </source>
</evidence>
<dbReference type="Gene3D" id="3.40.50.300">
    <property type="entry name" value="P-loop containing nucleotide triphosphate hydrolases"/>
    <property type="match status" value="3"/>
</dbReference>
<evidence type="ECO:0000313" key="6">
    <source>
        <dbReference type="EMBL" id="SFN76845.1"/>
    </source>
</evidence>
<name>A0A1I5BQ32_9MICO</name>
<dbReference type="PANTHER" id="PTHR22683">
    <property type="entry name" value="SPORULATION PROTEIN RELATED"/>
    <property type="match status" value="1"/>
</dbReference>
<dbReference type="RefSeq" id="WP_090711006.1">
    <property type="nucleotide sequence ID" value="NZ_FOVM01000005.1"/>
</dbReference>
<feature type="binding site" evidence="3">
    <location>
        <begin position="378"/>
        <end position="385"/>
    </location>
    <ligand>
        <name>ATP</name>
        <dbReference type="ChEBI" id="CHEBI:30616"/>
    </ligand>
</feature>
<proteinExistence type="predicted"/>
<dbReference type="AlphaFoldDB" id="A0A1I5BQ32"/>
<keyword evidence="7" id="KW-1185">Reference proteome</keyword>
<evidence type="ECO:0000259" key="5">
    <source>
        <dbReference type="PROSITE" id="PS50901"/>
    </source>
</evidence>
<dbReference type="PROSITE" id="PS50901">
    <property type="entry name" value="FTSK"/>
    <property type="match status" value="1"/>
</dbReference>
<evidence type="ECO:0000256" key="3">
    <source>
        <dbReference type="PROSITE-ProRule" id="PRU00289"/>
    </source>
</evidence>
<dbReference type="PANTHER" id="PTHR22683:SF1">
    <property type="entry name" value="TYPE VII SECRETION SYSTEM PROTEIN ESSC"/>
    <property type="match status" value="1"/>
</dbReference>
<feature type="domain" description="FtsK" evidence="5">
    <location>
        <begin position="360"/>
        <end position="542"/>
    </location>
</feature>
<reference evidence="7" key="1">
    <citation type="submission" date="2016-10" db="EMBL/GenBank/DDBJ databases">
        <authorList>
            <person name="Varghese N."/>
            <person name="Submissions S."/>
        </authorList>
    </citation>
    <scope>NUCLEOTIDE SEQUENCE [LARGE SCALE GENOMIC DNA]</scope>
    <source>
        <strain evidence="7">CGMCC 1.11101</strain>
    </source>
</reference>
<dbReference type="STRING" id="995034.SAMN05216219_2033"/>
<feature type="transmembrane region" description="Helical" evidence="4">
    <location>
        <begin position="21"/>
        <end position="40"/>
    </location>
</feature>
<dbReference type="CDD" id="cd01127">
    <property type="entry name" value="TrwB_TraG_TraD_VirD4"/>
    <property type="match status" value="1"/>
</dbReference>
<keyword evidence="4" id="KW-0472">Membrane</keyword>
<dbReference type="Proteomes" id="UP000198867">
    <property type="component" value="Unassembled WGS sequence"/>
</dbReference>
<dbReference type="InterPro" id="IPR050206">
    <property type="entry name" value="FtsK/SpoIIIE/SftA"/>
</dbReference>
<dbReference type="Pfam" id="PF01580">
    <property type="entry name" value="FtsK_SpoIIIE"/>
    <property type="match status" value="1"/>
</dbReference>